<gene>
    <name evidence="2" type="ORF">GCK72_006776</name>
</gene>
<accession>A0A6A5HG60</accession>
<dbReference type="PANTHER" id="PTHR21662">
    <property type="entry name" value="RECEPTOR PROTEIN-TYROSINE KINASE"/>
    <property type="match status" value="1"/>
</dbReference>
<dbReference type="InterPro" id="IPR000494">
    <property type="entry name" value="Rcpt_L-dom"/>
</dbReference>
<evidence type="ECO:0000259" key="1">
    <source>
        <dbReference type="Pfam" id="PF01030"/>
    </source>
</evidence>
<name>A0A6A5HG60_CAERE</name>
<organism evidence="2 3">
    <name type="scientific">Caenorhabditis remanei</name>
    <name type="common">Caenorhabditis vulgaris</name>
    <dbReference type="NCBI Taxonomy" id="31234"/>
    <lineage>
        <taxon>Eukaryota</taxon>
        <taxon>Metazoa</taxon>
        <taxon>Ecdysozoa</taxon>
        <taxon>Nematoda</taxon>
        <taxon>Chromadorea</taxon>
        <taxon>Rhabditida</taxon>
        <taxon>Rhabditina</taxon>
        <taxon>Rhabditomorpha</taxon>
        <taxon>Rhabditoidea</taxon>
        <taxon>Rhabditidae</taxon>
        <taxon>Peloderinae</taxon>
        <taxon>Caenorhabditis</taxon>
    </lineage>
</organism>
<evidence type="ECO:0000313" key="3">
    <source>
        <dbReference type="Proteomes" id="UP000483820"/>
    </source>
</evidence>
<dbReference type="PANTHER" id="PTHR21662:SF59">
    <property type="entry name" value="RECEPTOR PROTEIN-TYROSINE KINASE"/>
    <property type="match status" value="1"/>
</dbReference>
<dbReference type="RefSeq" id="XP_053589979.1">
    <property type="nucleotide sequence ID" value="XM_053725785.1"/>
</dbReference>
<proteinExistence type="predicted"/>
<dbReference type="Pfam" id="PF01030">
    <property type="entry name" value="Recep_L_domain"/>
    <property type="match status" value="2"/>
</dbReference>
<comment type="caution">
    <text evidence="2">The sequence shown here is derived from an EMBL/GenBank/DDBJ whole genome shotgun (WGS) entry which is preliminary data.</text>
</comment>
<dbReference type="Gene3D" id="3.80.20.20">
    <property type="entry name" value="Receptor L-domain"/>
    <property type="match status" value="1"/>
</dbReference>
<dbReference type="SUPFAM" id="SSF52058">
    <property type="entry name" value="L domain-like"/>
    <property type="match status" value="2"/>
</dbReference>
<dbReference type="EMBL" id="WUAV01000002">
    <property type="protein sequence ID" value="KAF1766818.1"/>
    <property type="molecule type" value="Genomic_DNA"/>
</dbReference>
<dbReference type="InterPro" id="IPR053079">
    <property type="entry name" value="SPS2_domain"/>
</dbReference>
<reference evidence="2 3" key="1">
    <citation type="submission" date="2019-12" db="EMBL/GenBank/DDBJ databases">
        <title>Chromosome-level assembly of the Caenorhabditis remanei genome.</title>
        <authorList>
            <person name="Teterina A.A."/>
            <person name="Willis J.H."/>
            <person name="Phillips P.C."/>
        </authorList>
    </citation>
    <scope>NUCLEOTIDE SEQUENCE [LARGE SCALE GENOMIC DNA]</scope>
    <source>
        <strain evidence="2 3">PX506</strain>
        <tissue evidence="2">Whole organism</tissue>
    </source>
</reference>
<protein>
    <recommendedName>
        <fullName evidence="1">Receptor L-domain domain-containing protein</fullName>
    </recommendedName>
</protein>
<feature type="domain" description="Receptor L-domain" evidence="1">
    <location>
        <begin position="239"/>
        <end position="289"/>
    </location>
</feature>
<evidence type="ECO:0000313" key="2">
    <source>
        <dbReference type="EMBL" id="KAF1766818.1"/>
    </source>
</evidence>
<dbReference type="KEGG" id="crq:GCK72_006776"/>
<feature type="domain" description="Receptor L-domain" evidence="1">
    <location>
        <begin position="47"/>
        <end position="124"/>
    </location>
</feature>
<dbReference type="InterPro" id="IPR036941">
    <property type="entry name" value="Rcpt_L-dom_sf"/>
</dbReference>
<dbReference type="Proteomes" id="UP000483820">
    <property type="component" value="Chromosome II"/>
</dbReference>
<sequence length="313" mass="36435">MFFTLKISSDFSKDLKTIVSTKDCDWKCTFNYSEVTSKTIEYFPRKCEDVCAILTFNSNTDVAESELKKVFKQMHYLIGGLRIENSNITSLSFFTLLKVYDTFNFICDTFGLSIVNNSLLEDIAILQNFQFWVTSHSAYECPFQISNNTKLDTTDNLYDVLFGPLFINLENLHPDFCLTFKELLFFYEQRVIFNNIHAKYCPESKKRINKQKLCEIRNLDSLDDDCNYLFGDLVIDSFEDSHPAILVRSNKYLKQLKLPNLKHVISRNKDAVVIEDNPVLFSSNMECLMYRITYATNLRINNEGCGEFDSFMT</sequence>
<dbReference type="CTD" id="9803812"/>
<dbReference type="GeneID" id="9803812"/>
<dbReference type="AlphaFoldDB" id="A0A6A5HG60"/>